<accession>A0A395M509</accession>
<evidence type="ECO:0000256" key="1">
    <source>
        <dbReference type="ARBA" id="ARBA00004141"/>
    </source>
</evidence>
<evidence type="ECO:0000313" key="22">
    <source>
        <dbReference type="EMBL" id="RFM25298.1"/>
    </source>
</evidence>
<dbReference type="InterPro" id="IPR045187">
    <property type="entry name" value="CcO_II"/>
</dbReference>
<comment type="cofactor">
    <cofactor evidence="17">
        <name>Cu cation</name>
        <dbReference type="ChEBI" id="CHEBI:23378"/>
    </cofactor>
    <text evidence="17">Binds a copper A center.</text>
</comment>
<feature type="transmembrane region" description="Helical" evidence="18">
    <location>
        <begin position="24"/>
        <end position="48"/>
    </location>
</feature>
<dbReference type="EC" id="7.1.1.9" evidence="17"/>
<comment type="catalytic activity">
    <reaction evidence="17">
        <text>4 Fe(II)-[cytochrome c] + O2 + 8 H(+)(in) = 4 Fe(III)-[cytochrome c] + 2 H2O + 4 H(+)(out)</text>
        <dbReference type="Rhea" id="RHEA:11436"/>
        <dbReference type="Rhea" id="RHEA-COMP:10350"/>
        <dbReference type="Rhea" id="RHEA-COMP:14399"/>
        <dbReference type="ChEBI" id="CHEBI:15377"/>
        <dbReference type="ChEBI" id="CHEBI:15378"/>
        <dbReference type="ChEBI" id="CHEBI:15379"/>
        <dbReference type="ChEBI" id="CHEBI:29033"/>
        <dbReference type="ChEBI" id="CHEBI:29034"/>
        <dbReference type="EC" id="7.1.1.9"/>
    </reaction>
</comment>
<evidence type="ECO:0000259" key="21">
    <source>
        <dbReference type="PROSITE" id="PS51007"/>
    </source>
</evidence>
<dbReference type="GO" id="GO:0042773">
    <property type="term" value="P:ATP synthesis coupled electron transport"/>
    <property type="evidence" value="ECO:0007669"/>
    <property type="project" value="TreeGrafter"/>
</dbReference>
<keyword evidence="7 15" id="KW-0479">Metal-binding</keyword>
<evidence type="ECO:0000256" key="14">
    <source>
        <dbReference type="ARBA" id="ARBA00024688"/>
    </source>
</evidence>
<dbReference type="InterPro" id="IPR011759">
    <property type="entry name" value="Cyt_c_oxidase_su2_TM_dom"/>
</dbReference>
<name>A0A395M509_9BACT</name>
<dbReference type="PROSITE" id="PS00078">
    <property type="entry name" value="COX2"/>
    <property type="match status" value="1"/>
</dbReference>
<keyword evidence="6 16" id="KW-0812">Transmembrane</keyword>
<evidence type="ECO:0000256" key="15">
    <source>
        <dbReference type="PROSITE-ProRule" id="PRU00433"/>
    </source>
</evidence>
<dbReference type="SUPFAM" id="SSF46626">
    <property type="entry name" value="Cytochrome c"/>
    <property type="match status" value="1"/>
</dbReference>
<comment type="caution">
    <text evidence="22">The sequence shown here is derived from an EMBL/GenBank/DDBJ whole genome shotgun (WGS) entry which is preliminary data.</text>
</comment>
<comment type="subcellular location">
    <subcellularLocation>
        <location evidence="16">Cell membrane</location>
        <topology evidence="16">Multi-pass membrane protein</topology>
    </subcellularLocation>
    <subcellularLocation>
        <location evidence="1">Membrane</location>
        <topology evidence="1">Multi-pass membrane protein</topology>
    </subcellularLocation>
</comment>
<evidence type="ECO:0000256" key="4">
    <source>
        <dbReference type="ARBA" id="ARBA00022617"/>
    </source>
</evidence>
<evidence type="ECO:0000313" key="23">
    <source>
        <dbReference type="Proteomes" id="UP000266389"/>
    </source>
</evidence>
<evidence type="ECO:0000256" key="16">
    <source>
        <dbReference type="RuleBase" id="RU000456"/>
    </source>
</evidence>
<dbReference type="PROSITE" id="PS50857">
    <property type="entry name" value="COX2_CUA"/>
    <property type="match status" value="1"/>
</dbReference>
<reference evidence="22 23" key="1">
    <citation type="journal article" date="2011" name="ISME J.">
        <title>Community ecology of hot spring cyanobacterial mats: predominant populations and their functional potential.</title>
        <authorList>
            <person name="Klatt C.G."/>
            <person name="Wood J.M."/>
            <person name="Rusch D.B."/>
            <person name="Bateson M.M."/>
            <person name="Hamamura N."/>
            <person name="Heidelberg J.F."/>
            <person name="Grossman A.R."/>
            <person name="Bhaya D."/>
            <person name="Cohan F.M."/>
            <person name="Kuhl M."/>
            <person name="Bryant D.A."/>
            <person name="Ward D.M."/>
        </authorList>
    </citation>
    <scope>NUCLEOTIDE SEQUENCE [LARGE SCALE GENOMIC DNA]</scope>
    <source>
        <strain evidence="22">OS</strain>
    </source>
</reference>
<dbReference type="Gene3D" id="1.10.760.10">
    <property type="entry name" value="Cytochrome c-like domain"/>
    <property type="match status" value="1"/>
</dbReference>
<dbReference type="PROSITE" id="PS50999">
    <property type="entry name" value="COX2_TM"/>
    <property type="match status" value="1"/>
</dbReference>
<evidence type="ECO:0000256" key="3">
    <source>
        <dbReference type="ARBA" id="ARBA00022448"/>
    </source>
</evidence>
<keyword evidence="8" id="KW-1278">Translocase</keyword>
<protein>
    <recommendedName>
        <fullName evidence="17">Cytochrome c oxidase subunit 2</fullName>
        <ecNumber evidence="17">7.1.1.9</ecNumber>
    </recommendedName>
</protein>
<dbReference type="NCBIfam" id="TIGR02866">
    <property type="entry name" value="CoxB"/>
    <property type="match status" value="1"/>
</dbReference>
<keyword evidence="13 18" id="KW-0472">Membrane</keyword>
<feature type="transmembrane region" description="Helical" evidence="18">
    <location>
        <begin position="69"/>
        <end position="89"/>
    </location>
</feature>
<dbReference type="AlphaFoldDB" id="A0A395M509"/>
<dbReference type="PRINTS" id="PR01166">
    <property type="entry name" value="CYCOXIDASEII"/>
</dbReference>
<dbReference type="EMBL" id="PHFL01000007">
    <property type="protein sequence ID" value="RFM25298.1"/>
    <property type="molecule type" value="Genomic_DNA"/>
</dbReference>
<dbReference type="Gene3D" id="2.60.40.420">
    <property type="entry name" value="Cupredoxins - blue copper proteins"/>
    <property type="match status" value="1"/>
</dbReference>
<dbReference type="GO" id="GO:0016491">
    <property type="term" value="F:oxidoreductase activity"/>
    <property type="evidence" value="ECO:0007669"/>
    <property type="project" value="UniProtKB-KW"/>
</dbReference>
<dbReference type="InterPro" id="IPR001505">
    <property type="entry name" value="Copper_CuA"/>
</dbReference>
<evidence type="ECO:0000256" key="17">
    <source>
        <dbReference type="RuleBase" id="RU004024"/>
    </source>
</evidence>
<dbReference type="PANTHER" id="PTHR22888:SF9">
    <property type="entry name" value="CYTOCHROME C OXIDASE SUBUNIT 2"/>
    <property type="match status" value="1"/>
</dbReference>
<evidence type="ECO:0000256" key="18">
    <source>
        <dbReference type="SAM" id="Phobius"/>
    </source>
</evidence>
<dbReference type="PANTHER" id="PTHR22888">
    <property type="entry name" value="CYTOCHROME C OXIDASE, SUBUNIT II"/>
    <property type="match status" value="1"/>
</dbReference>
<feature type="domain" description="Cytochrome oxidase subunit II copper A binding" evidence="19">
    <location>
        <begin position="100"/>
        <end position="211"/>
    </location>
</feature>
<feature type="domain" description="Cytochrome oxidase subunit II transmembrane region profile" evidence="20">
    <location>
        <begin position="1"/>
        <end position="99"/>
    </location>
</feature>
<proteinExistence type="inferred from homology"/>
<dbReference type="SUPFAM" id="SSF49503">
    <property type="entry name" value="Cupredoxins"/>
    <property type="match status" value="1"/>
</dbReference>
<evidence type="ECO:0000256" key="8">
    <source>
        <dbReference type="ARBA" id="ARBA00022967"/>
    </source>
</evidence>
<keyword evidence="22" id="KW-0560">Oxidoreductase</keyword>
<dbReference type="InterPro" id="IPR036909">
    <property type="entry name" value="Cyt_c-like_dom_sf"/>
</dbReference>
<keyword evidence="11 15" id="KW-0408">Iron</keyword>
<dbReference type="Gene3D" id="1.10.287.90">
    <property type="match status" value="1"/>
</dbReference>
<dbReference type="GO" id="GO:0020037">
    <property type="term" value="F:heme binding"/>
    <property type="evidence" value="ECO:0007669"/>
    <property type="project" value="InterPro"/>
</dbReference>
<evidence type="ECO:0000256" key="11">
    <source>
        <dbReference type="ARBA" id="ARBA00023004"/>
    </source>
</evidence>
<evidence type="ECO:0000256" key="12">
    <source>
        <dbReference type="ARBA" id="ARBA00023008"/>
    </source>
</evidence>
<evidence type="ECO:0000259" key="20">
    <source>
        <dbReference type="PROSITE" id="PS50999"/>
    </source>
</evidence>
<dbReference type="Pfam" id="PF00116">
    <property type="entry name" value="COX2"/>
    <property type="match status" value="1"/>
</dbReference>
<dbReference type="GO" id="GO:0005886">
    <property type="term" value="C:plasma membrane"/>
    <property type="evidence" value="ECO:0007669"/>
    <property type="project" value="UniProtKB-SubCell"/>
</dbReference>
<evidence type="ECO:0000256" key="2">
    <source>
        <dbReference type="ARBA" id="ARBA00007866"/>
    </source>
</evidence>
<comment type="similarity">
    <text evidence="2 16">Belongs to the cytochrome c oxidase subunit 2 family.</text>
</comment>
<dbReference type="GO" id="GO:0004129">
    <property type="term" value="F:cytochrome-c oxidase activity"/>
    <property type="evidence" value="ECO:0007669"/>
    <property type="project" value="UniProtKB-EC"/>
</dbReference>
<keyword evidence="5 16" id="KW-0679">Respiratory chain</keyword>
<keyword evidence="4 15" id="KW-0349">Heme</keyword>
<gene>
    <name evidence="22" type="primary">coxB</name>
    <name evidence="22" type="ORF">D0433_01355</name>
</gene>
<evidence type="ECO:0000256" key="9">
    <source>
        <dbReference type="ARBA" id="ARBA00022982"/>
    </source>
</evidence>
<dbReference type="InterPro" id="IPR008972">
    <property type="entry name" value="Cupredoxin"/>
</dbReference>
<dbReference type="Pfam" id="PF00034">
    <property type="entry name" value="Cytochrom_C"/>
    <property type="match status" value="1"/>
</dbReference>
<comment type="function">
    <text evidence="14 17">Subunits I and II form the functional core of the enzyme complex. Electrons originating in cytochrome c are transferred via heme a and Cu(A) to the binuclear center formed by heme a3 and Cu(B).</text>
</comment>
<keyword evidence="10 18" id="KW-1133">Transmembrane helix</keyword>
<keyword evidence="3 16" id="KW-0813">Transport</keyword>
<dbReference type="InterPro" id="IPR002429">
    <property type="entry name" value="CcO_II-like_C"/>
</dbReference>
<sequence length="314" mass="35098">MNPKTASSWVPPEASTVARETDSLIIFIANAAAILFVAVTLVSLYYLWKYRRTGEKPTFTSPISHNTRLEIIWTLIPTVLVIMIFFWGFRSYMDMRVVPANSMQIKVTGKKWFWAFDYPNGTSSVNELVVPVGKPIKALISSTDVIHSFYIPAFRIKMDAVPNRYTTVAFTPTEVGTYDIFCAEYCGTSHSGMIGKVHVKTEAEYKKWLEEAESGGKMTPAEFGAKLYVSKACATCHSIDGSANTGPTWKGIFGKKHKMADGSEVLVDENYIRQSILEPNAKIVAGYQPVMPTYQGLLKDKQIDALIEYIKTLK</sequence>
<keyword evidence="9 16" id="KW-0249">Electron transport</keyword>
<dbReference type="CDD" id="cd13915">
    <property type="entry name" value="CuRO_HCO_II_like_2"/>
    <property type="match status" value="1"/>
</dbReference>
<keyword evidence="12 17" id="KW-0186">Copper</keyword>
<dbReference type="Proteomes" id="UP000266389">
    <property type="component" value="Unassembled WGS sequence"/>
</dbReference>
<dbReference type="InterPro" id="IPR014222">
    <property type="entry name" value="Cyt_c_oxidase_su2"/>
</dbReference>
<dbReference type="SUPFAM" id="SSF81464">
    <property type="entry name" value="Cytochrome c oxidase subunit II-like, transmembrane region"/>
    <property type="match status" value="1"/>
</dbReference>
<dbReference type="InterPro" id="IPR036257">
    <property type="entry name" value="Cyt_c_oxidase_su2_TM_sf"/>
</dbReference>
<evidence type="ECO:0000256" key="7">
    <source>
        <dbReference type="ARBA" id="ARBA00022723"/>
    </source>
</evidence>
<dbReference type="GO" id="GO:0005507">
    <property type="term" value="F:copper ion binding"/>
    <property type="evidence" value="ECO:0007669"/>
    <property type="project" value="InterPro"/>
</dbReference>
<evidence type="ECO:0000259" key="19">
    <source>
        <dbReference type="PROSITE" id="PS50857"/>
    </source>
</evidence>
<feature type="domain" description="Cytochrome c" evidence="21">
    <location>
        <begin position="219"/>
        <end position="314"/>
    </location>
</feature>
<evidence type="ECO:0000256" key="6">
    <source>
        <dbReference type="ARBA" id="ARBA00022692"/>
    </source>
</evidence>
<dbReference type="Pfam" id="PF02790">
    <property type="entry name" value="COX2_TM"/>
    <property type="match status" value="1"/>
</dbReference>
<organism evidence="22 23">
    <name type="scientific">Candidatus Thermochlorobacter aerophilus</name>
    <dbReference type="NCBI Taxonomy" id="1868324"/>
    <lineage>
        <taxon>Bacteria</taxon>
        <taxon>Pseudomonadati</taxon>
        <taxon>Chlorobiota</taxon>
        <taxon>Chlorobiia</taxon>
        <taxon>Chlorobiales</taxon>
        <taxon>Candidatus Thermochlorobacteriaceae</taxon>
        <taxon>Candidatus Thermochlorobacter</taxon>
    </lineage>
</organism>
<evidence type="ECO:0000256" key="10">
    <source>
        <dbReference type="ARBA" id="ARBA00022989"/>
    </source>
</evidence>
<dbReference type="PROSITE" id="PS51007">
    <property type="entry name" value="CYTC"/>
    <property type="match status" value="1"/>
</dbReference>
<dbReference type="InterPro" id="IPR009056">
    <property type="entry name" value="Cyt_c-like_dom"/>
</dbReference>
<evidence type="ECO:0000256" key="13">
    <source>
        <dbReference type="ARBA" id="ARBA00023136"/>
    </source>
</evidence>
<evidence type="ECO:0000256" key="5">
    <source>
        <dbReference type="ARBA" id="ARBA00022660"/>
    </source>
</evidence>